<dbReference type="InterPro" id="IPR025309">
    <property type="entry name" value="KTSC_dom"/>
</dbReference>
<sequence>MERVPVDSSNLVSVGYDEEASILEIEFNNGVYQYFEVPAHVYEELINSGSKGSYLYQNIKGIYSYEQI</sequence>
<dbReference type="RefSeq" id="WP_251811169.1">
    <property type="nucleotide sequence ID" value="NZ_CP101527.1"/>
</dbReference>
<feature type="domain" description="KTSC" evidence="1">
    <location>
        <begin position="7"/>
        <end position="63"/>
    </location>
</feature>
<accession>A0A9E8HH84</accession>
<proteinExistence type="predicted"/>
<evidence type="ECO:0000313" key="2">
    <source>
        <dbReference type="EMBL" id="UZW74230.1"/>
    </source>
</evidence>
<evidence type="ECO:0000313" key="3">
    <source>
        <dbReference type="Proteomes" id="UP001164472"/>
    </source>
</evidence>
<dbReference type="KEGG" id="asem:NNL22_14555"/>
<name>A0A9E8HH84_9ALTE</name>
<keyword evidence="3" id="KW-1185">Reference proteome</keyword>
<dbReference type="Proteomes" id="UP001164472">
    <property type="component" value="Chromosome"/>
</dbReference>
<dbReference type="EMBL" id="CP101527">
    <property type="protein sequence ID" value="UZW74230.1"/>
    <property type="molecule type" value="Genomic_DNA"/>
</dbReference>
<evidence type="ECO:0000259" key="1">
    <source>
        <dbReference type="Pfam" id="PF13619"/>
    </source>
</evidence>
<protein>
    <submittedName>
        <fullName evidence="2">KTSC domain-containing protein</fullName>
    </submittedName>
</protein>
<gene>
    <name evidence="2" type="ORF">NNL22_14555</name>
</gene>
<dbReference type="AlphaFoldDB" id="A0A9E8HH84"/>
<reference evidence="2" key="1">
    <citation type="submission" date="2022-07" db="EMBL/GenBank/DDBJ databases">
        <title>Alkalimarinus sp. nov., isolated from gut of a Alitta virens.</title>
        <authorList>
            <person name="Yang A.I."/>
            <person name="Shin N.-R."/>
        </authorList>
    </citation>
    <scope>NUCLEOTIDE SEQUENCE</scope>
    <source>
        <strain evidence="2">FA028</strain>
    </source>
</reference>
<dbReference type="Pfam" id="PF13619">
    <property type="entry name" value="KTSC"/>
    <property type="match status" value="1"/>
</dbReference>
<organism evidence="2 3">
    <name type="scientific">Alkalimarinus sediminis</name>
    <dbReference type="NCBI Taxonomy" id="1632866"/>
    <lineage>
        <taxon>Bacteria</taxon>
        <taxon>Pseudomonadati</taxon>
        <taxon>Pseudomonadota</taxon>
        <taxon>Gammaproteobacteria</taxon>
        <taxon>Alteromonadales</taxon>
        <taxon>Alteromonadaceae</taxon>
        <taxon>Alkalimarinus</taxon>
    </lineage>
</organism>